<evidence type="ECO:0000313" key="1">
    <source>
        <dbReference type="EMBL" id="KAH7975404.1"/>
    </source>
</evidence>
<dbReference type="VEuPathDB" id="VectorBase:RSAN_031846"/>
<dbReference type="Proteomes" id="UP000821837">
    <property type="component" value="Chromosome 10"/>
</dbReference>
<proteinExistence type="predicted"/>
<gene>
    <name evidence="1" type="ORF">HPB52_001395</name>
</gene>
<dbReference type="EMBL" id="JABSTV010001246">
    <property type="protein sequence ID" value="KAH7975404.1"/>
    <property type="molecule type" value="Genomic_DNA"/>
</dbReference>
<keyword evidence="2" id="KW-1185">Reference proteome</keyword>
<dbReference type="AlphaFoldDB" id="A0A9D4QCR7"/>
<reference evidence="1" key="1">
    <citation type="journal article" date="2020" name="Cell">
        <title>Large-Scale Comparative Analyses of Tick Genomes Elucidate Their Genetic Diversity and Vector Capacities.</title>
        <authorList>
            <consortium name="Tick Genome and Microbiome Consortium (TIGMIC)"/>
            <person name="Jia N."/>
            <person name="Wang J."/>
            <person name="Shi W."/>
            <person name="Du L."/>
            <person name="Sun Y."/>
            <person name="Zhan W."/>
            <person name="Jiang J.F."/>
            <person name="Wang Q."/>
            <person name="Zhang B."/>
            <person name="Ji P."/>
            <person name="Bell-Sakyi L."/>
            <person name="Cui X.M."/>
            <person name="Yuan T.T."/>
            <person name="Jiang B.G."/>
            <person name="Yang W.F."/>
            <person name="Lam T.T."/>
            <person name="Chang Q.C."/>
            <person name="Ding S.J."/>
            <person name="Wang X.J."/>
            <person name="Zhu J.G."/>
            <person name="Ruan X.D."/>
            <person name="Zhao L."/>
            <person name="Wei J.T."/>
            <person name="Ye R.Z."/>
            <person name="Que T.C."/>
            <person name="Du C.H."/>
            <person name="Zhou Y.H."/>
            <person name="Cheng J.X."/>
            <person name="Dai P.F."/>
            <person name="Guo W.B."/>
            <person name="Han X.H."/>
            <person name="Huang E.J."/>
            <person name="Li L.F."/>
            <person name="Wei W."/>
            <person name="Gao Y.C."/>
            <person name="Liu J.Z."/>
            <person name="Shao H.Z."/>
            <person name="Wang X."/>
            <person name="Wang C.C."/>
            <person name="Yang T.C."/>
            <person name="Huo Q.B."/>
            <person name="Li W."/>
            <person name="Chen H.Y."/>
            <person name="Chen S.E."/>
            <person name="Zhou L.G."/>
            <person name="Ni X.B."/>
            <person name="Tian J.H."/>
            <person name="Sheng Y."/>
            <person name="Liu T."/>
            <person name="Pan Y.S."/>
            <person name="Xia L.Y."/>
            <person name="Li J."/>
            <person name="Zhao F."/>
            <person name="Cao W.C."/>
        </authorList>
    </citation>
    <scope>NUCLEOTIDE SEQUENCE</scope>
    <source>
        <strain evidence="1">Rsan-2018</strain>
    </source>
</reference>
<evidence type="ECO:0000313" key="2">
    <source>
        <dbReference type="Proteomes" id="UP000821837"/>
    </source>
</evidence>
<comment type="caution">
    <text evidence="1">The sequence shown here is derived from an EMBL/GenBank/DDBJ whole genome shotgun (WGS) entry which is preliminary data.</text>
</comment>
<protein>
    <submittedName>
        <fullName evidence="1">Uncharacterized protein</fullName>
    </submittedName>
</protein>
<accession>A0A9D4QCR7</accession>
<name>A0A9D4QCR7_RHISA</name>
<sequence length="172" mass="19268">MVCERNQHCQETLRIEVVSAATGTETFGGRQRQGSVTKVSQGQPAPDIRYLELRAARRRAERQALSKGLPELWTCFRRVDAVCRRHARRRRNQGWLKGWSPCWRLLKCLLPRAYNQVLSVAILLAIPASELAERLANQFAGRKVAQLATTPPPAALPCPASCHHPGWVVAQV</sequence>
<organism evidence="1 2">
    <name type="scientific">Rhipicephalus sanguineus</name>
    <name type="common">Brown dog tick</name>
    <name type="synonym">Ixodes sanguineus</name>
    <dbReference type="NCBI Taxonomy" id="34632"/>
    <lineage>
        <taxon>Eukaryota</taxon>
        <taxon>Metazoa</taxon>
        <taxon>Ecdysozoa</taxon>
        <taxon>Arthropoda</taxon>
        <taxon>Chelicerata</taxon>
        <taxon>Arachnida</taxon>
        <taxon>Acari</taxon>
        <taxon>Parasitiformes</taxon>
        <taxon>Ixodida</taxon>
        <taxon>Ixodoidea</taxon>
        <taxon>Ixodidae</taxon>
        <taxon>Rhipicephalinae</taxon>
        <taxon>Rhipicephalus</taxon>
        <taxon>Rhipicephalus</taxon>
    </lineage>
</organism>
<reference evidence="1" key="2">
    <citation type="submission" date="2021-09" db="EMBL/GenBank/DDBJ databases">
        <authorList>
            <person name="Jia N."/>
            <person name="Wang J."/>
            <person name="Shi W."/>
            <person name="Du L."/>
            <person name="Sun Y."/>
            <person name="Zhan W."/>
            <person name="Jiang J."/>
            <person name="Wang Q."/>
            <person name="Zhang B."/>
            <person name="Ji P."/>
            <person name="Sakyi L.B."/>
            <person name="Cui X."/>
            <person name="Yuan T."/>
            <person name="Jiang B."/>
            <person name="Yang W."/>
            <person name="Lam T.T.-Y."/>
            <person name="Chang Q."/>
            <person name="Ding S."/>
            <person name="Wang X."/>
            <person name="Zhu J."/>
            <person name="Ruan X."/>
            <person name="Zhao L."/>
            <person name="Wei J."/>
            <person name="Que T."/>
            <person name="Du C."/>
            <person name="Cheng J."/>
            <person name="Dai P."/>
            <person name="Han X."/>
            <person name="Huang E."/>
            <person name="Gao Y."/>
            <person name="Liu J."/>
            <person name="Shao H."/>
            <person name="Ye R."/>
            <person name="Li L."/>
            <person name="Wei W."/>
            <person name="Wang X."/>
            <person name="Wang C."/>
            <person name="Huo Q."/>
            <person name="Li W."/>
            <person name="Guo W."/>
            <person name="Chen H."/>
            <person name="Chen S."/>
            <person name="Zhou L."/>
            <person name="Zhou L."/>
            <person name="Ni X."/>
            <person name="Tian J."/>
            <person name="Zhou Y."/>
            <person name="Sheng Y."/>
            <person name="Liu T."/>
            <person name="Pan Y."/>
            <person name="Xia L."/>
            <person name="Li J."/>
            <person name="Zhao F."/>
            <person name="Cao W."/>
        </authorList>
    </citation>
    <scope>NUCLEOTIDE SEQUENCE</scope>
    <source>
        <strain evidence="1">Rsan-2018</strain>
        <tissue evidence="1">Larvae</tissue>
    </source>
</reference>